<gene>
    <name evidence="8" type="ORF">GCM10022255_036820</name>
</gene>
<keyword evidence="3 5" id="KW-0063">Aspartyl esterase</keyword>
<feature type="domain" description="Pectinesterase catalytic" evidence="7">
    <location>
        <begin position="33"/>
        <end position="341"/>
    </location>
</feature>
<feature type="active site" evidence="4">
    <location>
        <position position="202"/>
    </location>
</feature>
<dbReference type="Gene3D" id="2.160.20.10">
    <property type="entry name" value="Single-stranded right-handed beta-helix, Pectin lyase-like"/>
    <property type="match status" value="1"/>
</dbReference>
<evidence type="ECO:0000259" key="7">
    <source>
        <dbReference type="Pfam" id="PF01095"/>
    </source>
</evidence>
<proteinExistence type="inferred from homology"/>
<protein>
    <recommendedName>
        <fullName evidence="5">Pectinesterase</fullName>
        <ecNumber evidence="5">3.1.1.11</ecNumber>
    </recommendedName>
</protein>
<comment type="caution">
    <text evidence="8">The sequence shown here is derived from an EMBL/GenBank/DDBJ whole genome shotgun (WGS) entry which is preliminary data.</text>
</comment>
<dbReference type="RefSeq" id="WP_345128183.1">
    <property type="nucleotide sequence ID" value="NZ_BAABAT010000008.1"/>
</dbReference>
<keyword evidence="9" id="KW-1185">Reference proteome</keyword>
<feature type="chain" id="PRO_5045006923" description="Pectinesterase" evidence="5">
    <location>
        <begin position="28"/>
        <end position="350"/>
    </location>
</feature>
<name>A0ABP8D8T0_9ACTN</name>
<dbReference type="SUPFAM" id="SSF51126">
    <property type="entry name" value="Pectin lyase-like"/>
    <property type="match status" value="1"/>
</dbReference>
<organism evidence="8 9">
    <name type="scientific">Dactylosporangium darangshiense</name>
    <dbReference type="NCBI Taxonomy" id="579108"/>
    <lineage>
        <taxon>Bacteria</taxon>
        <taxon>Bacillati</taxon>
        <taxon>Actinomycetota</taxon>
        <taxon>Actinomycetes</taxon>
        <taxon>Micromonosporales</taxon>
        <taxon>Micromonosporaceae</taxon>
        <taxon>Dactylosporangium</taxon>
    </lineage>
</organism>
<evidence type="ECO:0000256" key="6">
    <source>
        <dbReference type="SAM" id="MobiDB-lite"/>
    </source>
</evidence>
<dbReference type="Proteomes" id="UP001500620">
    <property type="component" value="Unassembled WGS sequence"/>
</dbReference>
<keyword evidence="5" id="KW-0732">Signal</keyword>
<dbReference type="InterPro" id="IPR011050">
    <property type="entry name" value="Pectin_lyase_fold/virulence"/>
</dbReference>
<dbReference type="InterPro" id="IPR033131">
    <property type="entry name" value="Pectinesterase_Asp_AS"/>
</dbReference>
<evidence type="ECO:0000256" key="4">
    <source>
        <dbReference type="PROSITE-ProRule" id="PRU10040"/>
    </source>
</evidence>
<dbReference type="PROSITE" id="PS00503">
    <property type="entry name" value="PECTINESTERASE_2"/>
    <property type="match status" value="1"/>
</dbReference>
<keyword evidence="2 5" id="KW-0378">Hydrolase</keyword>
<feature type="signal peptide" evidence="5">
    <location>
        <begin position="1"/>
        <end position="27"/>
    </location>
</feature>
<dbReference type="PANTHER" id="PTHR31321:SF57">
    <property type="entry name" value="PECTINESTERASE 53-RELATED"/>
    <property type="match status" value="1"/>
</dbReference>
<comment type="similarity">
    <text evidence="1">Belongs to the pectinesterase family.</text>
</comment>
<reference evidence="9" key="1">
    <citation type="journal article" date="2019" name="Int. J. Syst. Evol. Microbiol.">
        <title>The Global Catalogue of Microorganisms (GCM) 10K type strain sequencing project: providing services to taxonomists for standard genome sequencing and annotation.</title>
        <authorList>
            <consortium name="The Broad Institute Genomics Platform"/>
            <consortium name="The Broad Institute Genome Sequencing Center for Infectious Disease"/>
            <person name="Wu L."/>
            <person name="Ma J."/>
        </authorList>
    </citation>
    <scope>NUCLEOTIDE SEQUENCE [LARGE SCALE GENOMIC DNA]</scope>
    <source>
        <strain evidence="9">JCM 17441</strain>
    </source>
</reference>
<evidence type="ECO:0000256" key="1">
    <source>
        <dbReference type="ARBA" id="ARBA00008891"/>
    </source>
</evidence>
<evidence type="ECO:0000256" key="5">
    <source>
        <dbReference type="RuleBase" id="RU000589"/>
    </source>
</evidence>
<evidence type="ECO:0000313" key="9">
    <source>
        <dbReference type="Proteomes" id="UP001500620"/>
    </source>
</evidence>
<dbReference type="EMBL" id="BAABAT010000008">
    <property type="protein sequence ID" value="GAA4250050.1"/>
    <property type="molecule type" value="Genomic_DNA"/>
</dbReference>
<evidence type="ECO:0000256" key="2">
    <source>
        <dbReference type="ARBA" id="ARBA00022801"/>
    </source>
</evidence>
<dbReference type="InterPro" id="IPR012334">
    <property type="entry name" value="Pectin_lyas_fold"/>
</dbReference>
<comment type="catalytic activity">
    <reaction evidence="5">
        <text>[(1-&gt;4)-alpha-D-galacturonosyl methyl ester](n) + n H2O = [(1-&gt;4)-alpha-D-galacturonosyl](n) + n methanol + n H(+)</text>
        <dbReference type="Rhea" id="RHEA:22380"/>
        <dbReference type="Rhea" id="RHEA-COMP:14570"/>
        <dbReference type="Rhea" id="RHEA-COMP:14573"/>
        <dbReference type="ChEBI" id="CHEBI:15377"/>
        <dbReference type="ChEBI" id="CHEBI:15378"/>
        <dbReference type="ChEBI" id="CHEBI:17790"/>
        <dbReference type="ChEBI" id="CHEBI:140522"/>
        <dbReference type="ChEBI" id="CHEBI:140523"/>
        <dbReference type="EC" id="3.1.1.11"/>
    </reaction>
</comment>
<sequence>MRRRSVLLAGALGGLAGVASVARGASAWPGPYITVAADGSGDVSTIQAAVDAVPAGNTGPFTVKIRPGTYHGQVVIPADKPFIVFRGQGPDPTAVVISDDRANGTPKPDGSGTWGTSGSASVTISGHDFSARNLTFANTFDEDAHPEFTGHQAVAVLTRADRIVFDNCRFLGNQDTLYLNSPDAATNSRVYLRKCYVEGDVDFVFGRATAVLDRCTVHSLDRGSATNNGYVTAASTSLSNPHGFLLAECRLTSDAPAGSVSLGRPWHPSNDPAAVAQVTIRDSVIGAHVGAAPWTDFGTWPWRDARYAEYHNRGPGAAVTADRPQLSAAEAAAYTPAAYLSGPDGWDPVR</sequence>
<dbReference type="EC" id="3.1.1.11" evidence="5"/>
<dbReference type="PANTHER" id="PTHR31321">
    <property type="entry name" value="ACYL-COA THIOESTER HYDROLASE YBHC-RELATED"/>
    <property type="match status" value="1"/>
</dbReference>
<dbReference type="InterPro" id="IPR000070">
    <property type="entry name" value="Pectinesterase_cat"/>
</dbReference>
<accession>A0ABP8D8T0</accession>
<evidence type="ECO:0000313" key="8">
    <source>
        <dbReference type="EMBL" id="GAA4250050.1"/>
    </source>
</evidence>
<evidence type="ECO:0000256" key="3">
    <source>
        <dbReference type="ARBA" id="ARBA00023085"/>
    </source>
</evidence>
<comment type="pathway">
    <text evidence="5">Glycan metabolism; pectin degradation; 2-dehydro-3-deoxy-D-gluconate from pectin: step 1/5.</text>
</comment>
<feature type="region of interest" description="Disordered" evidence="6">
    <location>
        <begin position="98"/>
        <end position="118"/>
    </location>
</feature>
<dbReference type="Pfam" id="PF01095">
    <property type="entry name" value="Pectinesterase"/>
    <property type="match status" value="1"/>
</dbReference>